<keyword evidence="4" id="KW-0119">Carbohydrate metabolism</keyword>
<dbReference type="RefSeq" id="WP_121837472.1">
    <property type="nucleotide sequence ID" value="NZ_ML014756.1"/>
</dbReference>
<reference evidence="5 6" key="1">
    <citation type="submission" date="2018-09" db="EMBL/GenBank/DDBJ databases">
        <title>Phylogeny of the Shewanellaceae, and recommendation for two new genera, Pseudoshewanella and Parashewanella.</title>
        <authorList>
            <person name="Wang G."/>
        </authorList>
    </citation>
    <scope>NUCLEOTIDE SEQUENCE [LARGE SCALE GENOMIC DNA]</scope>
    <source>
        <strain evidence="5 6">C51</strain>
    </source>
</reference>
<dbReference type="AlphaFoldDB" id="A0A3L8Q176"/>
<dbReference type="GO" id="GO:0006281">
    <property type="term" value="P:DNA repair"/>
    <property type="evidence" value="ECO:0007669"/>
    <property type="project" value="TreeGrafter"/>
</dbReference>
<dbReference type="InterPro" id="IPR023198">
    <property type="entry name" value="PGP-like_dom2"/>
</dbReference>
<evidence type="ECO:0000256" key="4">
    <source>
        <dbReference type="ARBA" id="ARBA00023277"/>
    </source>
</evidence>
<keyword evidence="6" id="KW-1185">Reference proteome</keyword>
<dbReference type="SFLD" id="SFLDS00003">
    <property type="entry name" value="Haloacid_Dehalogenase"/>
    <property type="match status" value="1"/>
</dbReference>
<dbReference type="InterPro" id="IPR041492">
    <property type="entry name" value="HAD_2"/>
</dbReference>
<dbReference type="SFLD" id="SFLDG01129">
    <property type="entry name" value="C1.5:_HAD__Beta-PGM__Phosphata"/>
    <property type="match status" value="1"/>
</dbReference>
<evidence type="ECO:0000256" key="3">
    <source>
        <dbReference type="ARBA" id="ARBA00022842"/>
    </source>
</evidence>
<dbReference type="PANTHER" id="PTHR43434">
    <property type="entry name" value="PHOSPHOGLYCOLATE PHOSPHATASE"/>
    <property type="match status" value="1"/>
</dbReference>
<evidence type="ECO:0000256" key="2">
    <source>
        <dbReference type="ARBA" id="ARBA00022801"/>
    </source>
</evidence>
<comment type="caution">
    <text evidence="5">The sequence shown here is derived from an EMBL/GenBank/DDBJ whole genome shotgun (WGS) entry which is preliminary data.</text>
</comment>
<dbReference type="PANTHER" id="PTHR43434:SF23">
    <property type="entry name" value="PHOSPHOGLYCOLATE PHOSPHATASE"/>
    <property type="match status" value="1"/>
</dbReference>
<keyword evidence="1" id="KW-0479">Metal-binding</keyword>
<organism evidence="5 6">
    <name type="scientific">Parashewanella curva</name>
    <dbReference type="NCBI Taxonomy" id="2338552"/>
    <lineage>
        <taxon>Bacteria</taxon>
        <taxon>Pseudomonadati</taxon>
        <taxon>Pseudomonadota</taxon>
        <taxon>Gammaproteobacteria</taxon>
        <taxon>Alteromonadales</taxon>
        <taxon>Shewanellaceae</taxon>
        <taxon>Parashewanella</taxon>
    </lineage>
</organism>
<keyword evidence="3" id="KW-0460">Magnesium</keyword>
<dbReference type="GO" id="GO:0008967">
    <property type="term" value="F:phosphoglycolate phosphatase activity"/>
    <property type="evidence" value="ECO:0007669"/>
    <property type="project" value="TreeGrafter"/>
</dbReference>
<dbReference type="EMBL" id="QZEI01000005">
    <property type="protein sequence ID" value="RLV61210.1"/>
    <property type="molecule type" value="Genomic_DNA"/>
</dbReference>
<accession>A0A3L8Q176</accession>
<dbReference type="SUPFAM" id="SSF56784">
    <property type="entry name" value="HAD-like"/>
    <property type="match status" value="1"/>
</dbReference>
<dbReference type="Gene3D" id="1.10.150.240">
    <property type="entry name" value="Putative phosphatase, domain 2"/>
    <property type="match status" value="1"/>
</dbReference>
<protein>
    <submittedName>
        <fullName evidence="5">HAD family hydrolase</fullName>
    </submittedName>
</protein>
<dbReference type="GO" id="GO:0046872">
    <property type="term" value="F:metal ion binding"/>
    <property type="evidence" value="ECO:0007669"/>
    <property type="project" value="UniProtKB-KW"/>
</dbReference>
<dbReference type="NCBIfam" id="TIGR01549">
    <property type="entry name" value="HAD-SF-IA-v1"/>
    <property type="match status" value="1"/>
</dbReference>
<dbReference type="Proteomes" id="UP000281474">
    <property type="component" value="Unassembled WGS sequence"/>
</dbReference>
<dbReference type="OrthoDB" id="9776368at2"/>
<dbReference type="InterPro" id="IPR050155">
    <property type="entry name" value="HAD-like_hydrolase_sf"/>
</dbReference>
<sequence>MMQEKIKGILFDLDGTLLDTAKDLTYALNLSLADHGYAPVSEQLVKESVSQGSLIICQTALPTQPVEIQLRVQKTMLKHYQDVSGHKTDFFNGIDSLINRLDCHGLSYGIVTNKVAKFARPLVAKFELFTQNTTLISGDSTTHNKPNAQPMLLAAQQLNLLSSDIIYVGDSRTDIYAAKNAGMKSAIATWGYISSGEKISDWNADLILNDPNDLLSLFNF</sequence>
<dbReference type="InterPro" id="IPR006439">
    <property type="entry name" value="HAD-SF_hydro_IA"/>
</dbReference>
<name>A0A3L8Q176_9GAMM</name>
<evidence type="ECO:0000313" key="5">
    <source>
        <dbReference type="EMBL" id="RLV61210.1"/>
    </source>
</evidence>
<dbReference type="Gene3D" id="3.40.50.1000">
    <property type="entry name" value="HAD superfamily/HAD-like"/>
    <property type="match status" value="1"/>
</dbReference>
<dbReference type="GO" id="GO:0005829">
    <property type="term" value="C:cytosol"/>
    <property type="evidence" value="ECO:0007669"/>
    <property type="project" value="TreeGrafter"/>
</dbReference>
<evidence type="ECO:0000256" key="1">
    <source>
        <dbReference type="ARBA" id="ARBA00022723"/>
    </source>
</evidence>
<dbReference type="PRINTS" id="PR00413">
    <property type="entry name" value="HADHALOGNASE"/>
</dbReference>
<proteinExistence type="predicted"/>
<gene>
    <name evidence="5" type="ORF">D5018_02840</name>
</gene>
<dbReference type="InterPro" id="IPR036412">
    <property type="entry name" value="HAD-like_sf"/>
</dbReference>
<evidence type="ECO:0000313" key="6">
    <source>
        <dbReference type="Proteomes" id="UP000281474"/>
    </source>
</evidence>
<keyword evidence="2 5" id="KW-0378">Hydrolase</keyword>
<dbReference type="InterPro" id="IPR023214">
    <property type="entry name" value="HAD_sf"/>
</dbReference>
<dbReference type="Pfam" id="PF13419">
    <property type="entry name" value="HAD_2"/>
    <property type="match status" value="1"/>
</dbReference>